<gene>
    <name evidence="4" type="primary">ga19177</name>
    <name evidence="4" type="ORF">PR202_ga19177</name>
</gene>
<dbReference type="SUPFAM" id="SSF55961">
    <property type="entry name" value="Bet v1-like"/>
    <property type="match status" value="2"/>
</dbReference>
<dbReference type="GO" id="GO:0005737">
    <property type="term" value="C:cytoplasm"/>
    <property type="evidence" value="ECO:0007669"/>
    <property type="project" value="TreeGrafter"/>
</dbReference>
<dbReference type="Gene3D" id="3.30.530.20">
    <property type="match status" value="2"/>
</dbReference>
<evidence type="ECO:0000256" key="1">
    <source>
        <dbReference type="ARBA" id="ARBA00004123"/>
    </source>
</evidence>
<name>A0AAV5CV26_ELECO</name>
<dbReference type="InterPro" id="IPR050279">
    <property type="entry name" value="Plant_def-hormone_signal"/>
</dbReference>
<evidence type="ECO:0000313" key="4">
    <source>
        <dbReference type="EMBL" id="GJN01875.1"/>
    </source>
</evidence>
<accession>A0AAV5CV26</accession>
<evidence type="ECO:0000259" key="3">
    <source>
        <dbReference type="Pfam" id="PF00407"/>
    </source>
</evidence>
<reference evidence="4" key="1">
    <citation type="journal article" date="2018" name="DNA Res.">
        <title>Multiple hybrid de novo genome assembly of finger millet, an orphan allotetraploid crop.</title>
        <authorList>
            <person name="Hatakeyama M."/>
            <person name="Aluri S."/>
            <person name="Balachadran M.T."/>
            <person name="Sivarajan S.R."/>
            <person name="Patrignani A."/>
            <person name="Gruter S."/>
            <person name="Poveda L."/>
            <person name="Shimizu-Inatsugi R."/>
            <person name="Baeten J."/>
            <person name="Francoijs K.J."/>
            <person name="Nataraja K.N."/>
            <person name="Reddy Y.A.N."/>
            <person name="Phadnis S."/>
            <person name="Ravikumar R.L."/>
            <person name="Schlapbach R."/>
            <person name="Sreeman S.M."/>
            <person name="Shimizu K.K."/>
        </authorList>
    </citation>
    <scope>NUCLEOTIDE SEQUENCE</scope>
</reference>
<proteinExistence type="inferred from homology"/>
<reference evidence="4" key="2">
    <citation type="submission" date="2021-12" db="EMBL/GenBank/DDBJ databases">
        <title>Resequencing data analysis of finger millet.</title>
        <authorList>
            <person name="Hatakeyama M."/>
            <person name="Aluri S."/>
            <person name="Balachadran M.T."/>
            <person name="Sivarajan S.R."/>
            <person name="Poveda L."/>
            <person name="Shimizu-Inatsugi R."/>
            <person name="Schlapbach R."/>
            <person name="Sreeman S.M."/>
            <person name="Shimizu K.K."/>
        </authorList>
    </citation>
    <scope>NUCLEOTIDE SEQUENCE</scope>
</reference>
<dbReference type="FunFam" id="3.30.530.20:FF:000033">
    <property type="entry name" value="S-norcoclaurine synthase"/>
    <property type="match status" value="1"/>
</dbReference>
<dbReference type="InterPro" id="IPR000916">
    <property type="entry name" value="Bet_v_I/MLP"/>
</dbReference>
<dbReference type="Proteomes" id="UP001054889">
    <property type="component" value="Unassembled WGS sequence"/>
</dbReference>
<dbReference type="InterPro" id="IPR023393">
    <property type="entry name" value="START-like_dom_sf"/>
</dbReference>
<dbReference type="GO" id="GO:0004864">
    <property type="term" value="F:protein phosphatase inhibitor activity"/>
    <property type="evidence" value="ECO:0007669"/>
    <property type="project" value="TreeGrafter"/>
</dbReference>
<dbReference type="GO" id="GO:0009738">
    <property type="term" value="P:abscisic acid-activated signaling pathway"/>
    <property type="evidence" value="ECO:0007669"/>
    <property type="project" value="TreeGrafter"/>
</dbReference>
<dbReference type="GO" id="GO:0006952">
    <property type="term" value="P:defense response"/>
    <property type="evidence" value="ECO:0007669"/>
    <property type="project" value="InterPro"/>
</dbReference>
<comment type="caution">
    <text evidence="4">The sequence shown here is derived from an EMBL/GenBank/DDBJ whole genome shotgun (WGS) entry which is preliminary data.</text>
</comment>
<feature type="domain" description="Bet v I/Major latex protein" evidence="3">
    <location>
        <begin position="10"/>
        <end position="124"/>
    </location>
</feature>
<dbReference type="AlphaFoldDB" id="A0AAV5CV26"/>
<dbReference type="GO" id="GO:0038023">
    <property type="term" value="F:signaling receptor activity"/>
    <property type="evidence" value="ECO:0007669"/>
    <property type="project" value="TreeGrafter"/>
</dbReference>
<dbReference type="GO" id="GO:0010427">
    <property type="term" value="F:abscisic acid binding"/>
    <property type="evidence" value="ECO:0007669"/>
    <property type="project" value="TreeGrafter"/>
</dbReference>
<keyword evidence="5" id="KW-1185">Reference proteome</keyword>
<evidence type="ECO:0000256" key="2">
    <source>
        <dbReference type="ARBA" id="ARBA00009744"/>
    </source>
</evidence>
<dbReference type="PANTHER" id="PTHR31213">
    <property type="entry name" value="OS08G0374000 PROTEIN-RELATED"/>
    <property type="match status" value="1"/>
</dbReference>
<protein>
    <recommendedName>
        <fullName evidence="3">Bet v I/Major latex protein domain-containing protein</fullName>
    </recommendedName>
</protein>
<comment type="subcellular location">
    <subcellularLocation>
        <location evidence="1">Nucleus</location>
    </subcellularLocation>
</comment>
<dbReference type="EMBL" id="BQKI01000009">
    <property type="protein sequence ID" value="GJN01875.1"/>
    <property type="molecule type" value="Genomic_DNA"/>
</dbReference>
<organism evidence="4 5">
    <name type="scientific">Eleusine coracana subsp. coracana</name>
    <dbReference type="NCBI Taxonomy" id="191504"/>
    <lineage>
        <taxon>Eukaryota</taxon>
        <taxon>Viridiplantae</taxon>
        <taxon>Streptophyta</taxon>
        <taxon>Embryophyta</taxon>
        <taxon>Tracheophyta</taxon>
        <taxon>Spermatophyta</taxon>
        <taxon>Magnoliopsida</taxon>
        <taxon>Liliopsida</taxon>
        <taxon>Poales</taxon>
        <taxon>Poaceae</taxon>
        <taxon>PACMAD clade</taxon>
        <taxon>Chloridoideae</taxon>
        <taxon>Cynodonteae</taxon>
        <taxon>Eleusininae</taxon>
        <taxon>Eleusine</taxon>
    </lineage>
</organism>
<evidence type="ECO:0000313" key="5">
    <source>
        <dbReference type="Proteomes" id="UP001054889"/>
    </source>
</evidence>
<dbReference type="CDD" id="cd07816">
    <property type="entry name" value="Bet_v1-like"/>
    <property type="match status" value="2"/>
</dbReference>
<sequence>MKGSKCHEHEADVPAAELWKIYGTLRFVELVHELLPQVLHKVDVVKGDGTVGTVIQVTFPPGNPGPQSYKELFAKIDNENRVKEAAVIEGDILAIGFTKYVTRFEIVEKGPSSSVIRSTVEYEFDDGRDELEAAASTAPLAAAAEIITKQSTTSEFLGVIATAECKMKESNSHELVTDVPASELWKIYSGLGFVQLFHQLLPHVLQNVEVIRGDGGVGTVIKVTVLPPGNSSPITYTEEFVKIDNENYIKETLAIDGEVLNLGFIKYGVRLEIIDKGPCSSVIKSSVVYEFDDGRPELEAAAGTTHLAIAAREIAKYLKKHDATEASS</sequence>
<feature type="domain" description="Bet v I/Major latex protein" evidence="3">
    <location>
        <begin position="173"/>
        <end position="293"/>
    </location>
</feature>
<comment type="similarity">
    <text evidence="2">Belongs to the BetVI family.</text>
</comment>
<dbReference type="PANTHER" id="PTHR31213:SF23">
    <property type="entry name" value="OS04G0593400 PROTEIN"/>
    <property type="match status" value="1"/>
</dbReference>
<dbReference type="GO" id="GO:0005634">
    <property type="term" value="C:nucleus"/>
    <property type="evidence" value="ECO:0007669"/>
    <property type="project" value="UniProtKB-SubCell"/>
</dbReference>
<dbReference type="Pfam" id="PF00407">
    <property type="entry name" value="Bet_v_1"/>
    <property type="match status" value="2"/>
</dbReference>